<protein>
    <submittedName>
        <fullName evidence="5">Mandelate racemase/muconate lactonizing enzyme family protein</fullName>
    </submittedName>
</protein>
<organism evidence="5 6">
    <name type="scientific">Candidatus Thalassospirochaeta sargassi</name>
    <dbReference type="NCBI Taxonomy" id="3119039"/>
    <lineage>
        <taxon>Bacteria</taxon>
        <taxon>Pseudomonadati</taxon>
        <taxon>Spirochaetota</taxon>
        <taxon>Spirochaetia</taxon>
        <taxon>Spirochaetales</taxon>
        <taxon>Spirochaetaceae</taxon>
        <taxon>Candidatus Thalassospirochaeta</taxon>
    </lineage>
</organism>
<dbReference type="Pfam" id="PF02746">
    <property type="entry name" value="MR_MLE_N"/>
    <property type="match status" value="1"/>
</dbReference>
<dbReference type="EMBL" id="JAQQAL010000032">
    <property type="protein sequence ID" value="MDC7227749.1"/>
    <property type="molecule type" value="Genomic_DNA"/>
</dbReference>
<dbReference type="Proteomes" id="UP001221217">
    <property type="component" value="Unassembled WGS sequence"/>
</dbReference>
<dbReference type="InterPro" id="IPR036849">
    <property type="entry name" value="Enolase-like_C_sf"/>
</dbReference>
<evidence type="ECO:0000256" key="3">
    <source>
        <dbReference type="ARBA" id="ARBA00022842"/>
    </source>
</evidence>
<dbReference type="Pfam" id="PF13378">
    <property type="entry name" value="MR_MLE_C"/>
    <property type="match status" value="1"/>
</dbReference>
<dbReference type="AlphaFoldDB" id="A0AAJ1MPF9"/>
<dbReference type="SFLD" id="SFLDG00179">
    <property type="entry name" value="mandelate_racemase"/>
    <property type="match status" value="1"/>
</dbReference>
<comment type="caution">
    <text evidence="5">The sequence shown here is derived from an EMBL/GenBank/DDBJ whole genome shotgun (WGS) entry which is preliminary data.</text>
</comment>
<dbReference type="GO" id="GO:0016836">
    <property type="term" value="F:hydro-lyase activity"/>
    <property type="evidence" value="ECO:0007669"/>
    <property type="project" value="TreeGrafter"/>
</dbReference>
<evidence type="ECO:0000256" key="2">
    <source>
        <dbReference type="ARBA" id="ARBA00022723"/>
    </source>
</evidence>
<name>A0AAJ1MPF9_9SPIO</name>
<accession>A0AAJ1MPF9</accession>
<dbReference type="Gene3D" id="3.30.390.10">
    <property type="entry name" value="Enolase-like, N-terminal domain"/>
    <property type="match status" value="1"/>
</dbReference>
<dbReference type="InterPro" id="IPR029017">
    <property type="entry name" value="Enolase-like_N"/>
</dbReference>
<dbReference type="GO" id="GO:0000287">
    <property type="term" value="F:magnesium ion binding"/>
    <property type="evidence" value="ECO:0007669"/>
    <property type="project" value="TreeGrafter"/>
</dbReference>
<dbReference type="PANTHER" id="PTHR13794">
    <property type="entry name" value="ENOLASE SUPERFAMILY, MANDELATE RACEMASE"/>
    <property type="match status" value="1"/>
</dbReference>
<dbReference type="SUPFAM" id="SSF54826">
    <property type="entry name" value="Enolase N-terminal domain-like"/>
    <property type="match status" value="1"/>
</dbReference>
<dbReference type="SMART" id="SM00922">
    <property type="entry name" value="MR_MLE"/>
    <property type="match status" value="1"/>
</dbReference>
<dbReference type="InterPro" id="IPR013342">
    <property type="entry name" value="Mandelate_racemase_C"/>
</dbReference>
<dbReference type="InterPro" id="IPR013341">
    <property type="entry name" value="Mandelate_racemase_N_dom"/>
</dbReference>
<dbReference type="SUPFAM" id="SSF51604">
    <property type="entry name" value="Enolase C-terminal domain-like"/>
    <property type="match status" value="1"/>
</dbReference>
<dbReference type="Gene3D" id="3.20.20.120">
    <property type="entry name" value="Enolase-like C-terminal domain"/>
    <property type="match status" value="1"/>
</dbReference>
<dbReference type="InterPro" id="IPR046945">
    <property type="entry name" value="RHMD-like"/>
</dbReference>
<evidence type="ECO:0000256" key="1">
    <source>
        <dbReference type="ARBA" id="ARBA00001946"/>
    </source>
</evidence>
<dbReference type="GO" id="GO:0016052">
    <property type="term" value="P:carbohydrate catabolic process"/>
    <property type="evidence" value="ECO:0007669"/>
    <property type="project" value="TreeGrafter"/>
</dbReference>
<dbReference type="InterPro" id="IPR029065">
    <property type="entry name" value="Enolase_C-like"/>
</dbReference>
<reference evidence="5 6" key="1">
    <citation type="submission" date="2022-12" db="EMBL/GenBank/DDBJ databases">
        <title>Metagenome assembled genome from gulf of manar.</title>
        <authorList>
            <person name="Kohli P."/>
            <person name="Pk S."/>
            <person name="Venkata Ramana C."/>
            <person name="Sasikala C."/>
        </authorList>
    </citation>
    <scope>NUCLEOTIDE SEQUENCE [LARGE SCALE GENOMIC DNA]</scope>
    <source>
        <strain evidence="5">JB008</strain>
    </source>
</reference>
<dbReference type="SFLD" id="SFLDS00001">
    <property type="entry name" value="Enolase"/>
    <property type="match status" value="1"/>
</dbReference>
<comment type="cofactor">
    <cofactor evidence="1">
        <name>Mg(2+)</name>
        <dbReference type="ChEBI" id="CHEBI:18420"/>
    </cofactor>
</comment>
<evidence type="ECO:0000313" key="5">
    <source>
        <dbReference type="EMBL" id="MDC7227749.1"/>
    </source>
</evidence>
<dbReference type="PANTHER" id="PTHR13794:SF58">
    <property type="entry name" value="MITOCHONDRIAL ENOLASE SUPERFAMILY MEMBER 1"/>
    <property type="match status" value="1"/>
</dbReference>
<proteinExistence type="predicted"/>
<evidence type="ECO:0000313" key="6">
    <source>
        <dbReference type="Proteomes" id="UP001221217"/>
    </source>
</evidence>
<sequence>MKIKSVEAYPVSFPLEVPSQDATGVWHDWSTVLVKITAEDGSFGWGEIGPLHGGGIAVFVAIVEHKLKDILIGEDCFDRERLYQKMLGRGTSSYAFGQKGAIVTAIAGIDIALWDLAGKLLDTPVYKMLGGATHAKIPAYASGFFGKEGRPLTPAECADEAKSYADQGFKGVKMKVGYGSESDLENLAAVRKALGPDLGIMVDANQGFSYHSVMKIAGRMAEFDLTFFEEPLPINDLDGMAELVKAVDFPIAAGENYYTRYEFREVISKRAVNIVQPDIIHAGGITETRKIADMASAWNIPLAPHIHATVGTAASIHLLTSTPNTLAAEYITSGGSFRLRRELFGDEYIAEDGWVSASDKPGLGIEIRPEALEKYYPKILKK</sequence>
<keyword evidence="3" id="KW-0460">Magnesium</keyword>
<feature type="domain" description="Mandelate racemase/muconate lactonizing enzyme C-terminal" evidence="4">
    <location>
        <begin position="154"/>
        <end position="250"/>
    </location>
</feature>
<evidence type="ECO:0000259" key="4">
    <source>
        <dbReference type="SMART" id="SM00922"/>
    </source>
</evidence>
<dbReference type="CDD" id="cd03316">
    <property type="entry name" value="MR_like"/>
    <property type="match status" value="1"/>
</dbReference>
<keyword evidence="2" id="KW-0479">Metal-binding</keyword>
<gene>
    <name evidence="5" type="ORF">PQJ61_13375</name>
</gene>